<feature type="compositionally biased region" description="Low complexity" evidence="5">
    <location>
        <begin position="848"/>
        <end position="858"/>
    </location>
</feature>
<feature type="transmembrane region" description="Helical" evidence="6">
    <location>
        <begin position="20"/>
        <end position="42"/>
    </location>
</feature>
<feature type="compositionally biased region" description="Basic and acidic residues" evidence="5">
    <location>
        <begin position="583"/>
        <end position="592"/>
    </location>
</feature>
<accession>A0A0W4ZUN9</accession>
<evidence type="ECO:0000256" key="5">
    <source>
        <dbReference type="SAM" id="MobiDB-lite"/>
    </source>
</evidence>
<feature type="compositionally biased region" description="Basic residues" evidence="5">
    <location>
        <begin position="88"/>
        <end position="101"/>
    </location>
</feature>
<dbReference type="OrthoDB" id="30195at2759"/>
<dbReference type="InterPro" id="IPR001680">
    <property type="entry name" value="WD40_rpt"/>
</dbReference>
<evidence type="ECO:0000313" key="9">
    <source>
        <dbReference type="Proteomes" id="UP000053447"/>
    </source>
</evidence>
<evidence type="ECO:0000313" key="8">
    <source>
        <dbReference type="EMBL" id="KTW32091.1"/>
    </source>
</evidence>
<dbReference type="PANTHER" id="PTHR44267:SF1">
    <property type="entry name" value="WD REPEAT-CONTAINING PROTEIN 43"/>
    <property type="match status" value="1"/>
</dbReference>
<keyword evidence="6" id="KW-0812">Transmembrane</keyword>
<dbReference type="Pfam" id="PF04003">
    <property type="entry name" value="Utp12"/>
    <property type="match status" value="1"/>
</dbReference>
<protein>
    <recommendedName>
        <fullName evidence="7">Small-subunit processome Utp12 domain-containing protein</fullName>
    </recommendedName>
</protein>
<reference evidence="9" key="1">
    <citation type="journal article" date="2016" name="Nat. Commun.">
        <title>Genome analysis of three Pneumocystis species reveals adaptation mechanisms to life exclusively in mammalian hosts.</title>
        <authorList>
            <person name="Ma L."/>
            <person name="Chen Z."/>
            <person name="Huang D.W."/>
            <person name="Kutty G."/>
            <person name="Ishihara M."/>
            <person name="Wang H."/>
            <person name="Abouelleil A."/>
            <person name="Bishop L."/>
            <person name="Davey E."/>
            <person name="Deng R."/>
            <person name="Deng X."/>
            <person name="Fan L."/>
            <person name="Fantoni G."/>
            <person name="Fitzgerald M."/>
            <person name="Gogineni E."/>
            <person name="Goldberg J.M."/>
            <person name="Handley G."/>
            <person name="Hu X."/>
            <person name="Huber C."/>
            <person name="Jiao X."/>
            <person name="Jones K."/>
            <person name="Levin J.Z."/>
            <person name="Liu Y."/>
            <person name="Macdonald P."/>
            <person name="Melnikov A."/>
            <person name="Raley C."/>
            <person name="Sassi M."/>
            <person name="Sherman B.T."/>
            <person name="Song X."/>
            <person name="Sykes S."/>
            <person name="Tran B."/>
            <person name="Walsh L."/>
            <person name="Xia Y."/>
            <person name="Yang J."/>
            <person name="Young S."/>
            <person name="Zeng Q."/>
            <person name="Zheng X."/>
            <person name="Stephens R."/>
            <person name="Nusbaum C."/>
            <person name="Birren B.W."/>
            <person name="Azadi P."/>
            <person name="Lempicki R.A."/>
            <person name="Cuomo C.A."/>
            <person name="Kovacs J.A."/>
        </authorList>
    </citation>
    <scope>NUCLEOTIDE SEQUENCE [LARGE SCALE GENOMIC DNA]</scope>
    <source>
        <strain evidence="9">RU7</strain>
    </source>
</reference>
<keyword evidence="6" id="KW-0472">Membrane</keyword>
<dbReference type="AlphaFoldDB" id="A0A0W4ZUN9"/>
<dbReference type="GO" id="GO:0032040">
    <property type="term" value="C:small-subunit processome"/>
    <property type="evidence" value="ECO:0007669"/>
    <property type="project" value="UniProtKB-ARBA"/>
</dbReference>
<sequence>MVRKTVQRPRQVTTDAAKRIRPGIVSAFGAGGALFAASIGGFGPEKVHIFDTHRSIQRTSITLDKGFICQSLLWIEIDGIKQREKQSKKAKKESKNTHKNANKSNNYTHTLPTTADILLCIGLSNGDILVFSTTQDKVILRLSGGHTGDVYGLAFSGDTQIWSCGADGKVVQWELFESKILSTSTVCTESLLALVYSDNEVIVSSDTLYVCPVTRGREGVLNSGIHDNDMSAEDLCREGLSNIQTLSEWVSIGAHAEVVNALALWKDGNGERRVVCGSVEERFISVIGDEGCLGVLVAEDGVRRIFTLTSVYKTETQEGSSGNQGNDNLGNGDHGDSTHVTSMVAVVTITGRVNVFRNILQRKGKERTQAPVLKIHVLRENGEEIDIIDACIEDSSLLIAATTGVGFVFERVIYLDKGVLKEGDLYVQVTSSNLAGVYVNGNRDRVRAYNDANAVVLDGDEIDEQESEEESIEEIGRKKDTDNGLNKDLNKDLERELNKESTVGSIEDLKENLDENLSRRSAKGLDKELNGRLKKRLNKGLNKDLFEDSIEPLNEAKKLNKQDEPGELGRSSGSDSGMEVEEDKGHDTRGSGKDNGLFLDDKRISVRQKARIDKLKEQTLEERLEALEMKGIEAEETAVQLPSASSLASVLVQALQLNDKVLLDSCLNCGDSETVLETVKRLESPKAVELLKRIAERLSRRPGKVAVLNVWIRWTIIVHGGHLVALPDLMKTLSSLQIALQRRASALPKLLALHGRLDMINAQIRLRRESSLKSEESESENEYIEEDSDEEMLAIEETNHIKTSEDDNTNNETEASDYETIDDHDSEESGVSLDGVSSEASNDELNDISESNDNSDTNDINDENVSESVSESNDELVVKKRREESKK</sequence>
<dbReference type="InterPro" id="IPR052414">
    <property type="entry name" value="U3_snoRNA-assoc_WDR"/>
</dbReference>
<organism evidence="8 9">
    <name type="scientific">Pneumocystis jirovecii (strain RU7)</name>
    <name type="common">Human pneumocystis pneumonia agent</name>
    <dbReference type="NCBI Taxonomy" id="1408657"/>
    <lineage>
        <taxon>Eukaryota</taxon>
        <taxon>Fungi</taxon>
        <taxon>Dikarya</taxon>
        <taxon>Ascomycota</taxon>
        <taxon>Taphrinomycotina</taxon>
        <taxon>Pneumocystomycetes</taxon>
        <taxon>Pneumocystaceae</taxon>
        <taxon>Pneumocystis</taxon>
    </lineage>
</organism>
<dbReference type="SUPFAM" id="SSF50978">
    <property type="entry name" value="WD40 repeat-like"/>
    <property type="match status" value="1"/>
</dbReference>
<dbReference type="InterPro" id="IPR007148">
    <property type="entry name" value="SSU_processome_Utp12"/>
</dbReference>
<dbReference type="InterPro" id="IPR015943">
    <property type="entry name" value="WD40/YVTN_repeat-like_dom_sf"/>
</dbReference>
<feature type="region of interest" description="Disordered" evidence="5">
    <location>
        <begin position="556"/>
        <end position="596"/>
    </location>
</feature>
<feature type="region of interest" description="Disordered" evidence="5">
    <location>
        <begin position="769"/>
        <end position="887"/>
    </location>
</feature>
<dbReference type="EMBL" id="LFWA01000003">
    <property type="protein sequence ID" value="KTW32091.1"/>
    <property type="molecule type" value="Genomic_DNA"/>
</dbReference>
<feature type="region of interest" description="Disordered" evidence="5">
    <location>
        <begin position="85"/>
        <end position="107"/>
    </location>
</feature>
<feature type="region of interest" description="Disordered" evidence="5">
    <location>
        <begin position="459"/>
        <end position="488"/>
    </location>
</feature>
<keyword evidence="2" id="KW-0539">Nucleus</keyword>
<dbReference type="VEuPathDB" id="FungiDB:T551_00773"/>
<dbReference type="GO" id="GO:0000462">
    <property type="term" value="P:maturation of SSU-rRNA from tricistronic rRNA transcript (SSU-rRNA, 5.8S rRNA, LSU-rRNA)"/>
    <property type="evidence" value="ECO:0007669"/>
    <property type="project" value="TreeGrafter"/>
</dbReference>
<keyword evidence="4" id="KW-0853">WD repeat</keyword>
<dbReference type="Gene3D" id="2.130.10.10">
    <property type="entry name" value="YVTN repeat-like/Quinoprotein amine dehydrogenase"/>
    <property type="match status" value="1"/>
</dbReference>
<proteinExistence type="inferred from homology"/>
<comment type="subcellular location">
    <subcellularLocation>
        <location evidence="1">Nucleus</location>
    </subcellularLocation>
</comment>
<feature type="compositionally biased region" description="Acidic residues" evidence="5">
    <location>
        <begin position="806"/>
        <end position="828"/>
    </location>
</feature>
<feature type="domain" description="Small-subunit processome Utp12" evidence="7">
    <location>
        <begin position="658"/>
        <end position="761"/>
    </location>
</feature>
<comment type="similarity">
    <text evidence="3">Belongs to the UTP5 family.</text>
</comment>
<dbReference type="GeneID" id="28939292"/>
<evidence type="ECO:0000256" key="2">
    <source>
        <dbReference type="ARBA" id="ARBA00023242"/>
    </source>
</evidence>
<dbReference type="eggNOG" id="KOG4547">
    <property type="taxonomic scope" value="Eukaryota"/>
</dbReference>
<gene>
    <name evidence="8" type="ORF">T551_00773</name>
</gene>
<feature type="compositionally biased region" description="Acidic residues" evidence="5">
    <location>
        <begin position="459"/>
        <end position="473"/>
    </location>
</feature>
<dbReference type="SMART" id="SM00320">
    <property type="entry name" value="WD40"/>
    <property type="match status" value="2"/>
</dbReference>
<evidence type="ECO:0000256" key="4">
    <source>
        <dbReference type="PROSITE-ProRule" id="PRU00221"/>
    </source>
</evidence>
<name>A0A0W4ZUN9_PNEJ7</name>
<dbReference type="PANTHER" id="PTHR44267">
    <property type="entry name" value="WD REPEAT-CONTAINING PROTEIN 43"/>
    <property type="match status" value="1"/>
</dbReference>
<keyword evidence="9" id="KW-1185">Reference proteome</keyword>
<evidence type="ECO:0000256" key="1">
    <source>
        <dbReference type="ARBA" id="ARBA00004123"/>
    </source>
</evidence>
<comment type="caution">
    <text evidence="8">The sequence shown here is derived from an EMBL/GenBank/DDBJ whole genome shotgun (WGS) entry which is preliminary data.</text>
</comment>
<feature type="compositionally biased region" description="Acidic residues" evidence="5">
    <location>
        <begin position="777"/>
        <end position="794"/>
    </location>
</feature>
<dbReference type="PROSITE" id="PS50082">
    <property type="entry name" value="WD_REPEATS_2"/>
    <property type="match status" value="1"/>
</dbReference>
<evidence type="ECO:0000256" key="3">
    <source>
        <dbReference type="ARBA" id="ARBA00038335"/>
    </source>
</evidence>
<feature type="repeat" description="WD" evidence="4">
    <location>
        <begin position="143"/>
        <end position="183"/>
    </location>
</feature>
<feature type="compositionally biased region" description="Basic and acidic residues" evidence="5">
    <location>
        <begin position="876"/>
        <end position="887"/>
    </location>
</feature>
<evidence type="ECO:0000256" key="6">
    <source>
        <dbReference type="SAM" id="Phobius"/>
    </source>
</evidence>
<dbReference type="RefSeq" id="XP_018230783.1">
    <property type="nucleotide sequence ID" value="XM_018373037.1"/>
</dbReference>
<evidence type="ECO:0000259" key="7">
    <source>
        <dbReference type="Pfam" id="PF04003"/>
    </source>
</evidence>
<dbReference type="Proteomes" id="UP000053447">
    <property type="component" value="Unassembled WGS sequence"/>
</dbReference>
<dbReference type="STRING" id="1408657.A0A0W4ZUN9"/>
<dbReference type="InterPro" id="IPR036322">
    <property type="entry name" value="WD40_repeat_dom_sf"/>
</dbReference>
<keyword evidence="6" id="KW-1133">Transmembrane helix</keyword>